<evidence type="ECO:0000313" key="3">
    <source>
        <dbReference type="Proteomes" id="UP000242877"/>
    </source>
</evidence>
<dbReference type="InterPro" id="IPR036412">
    <property type="entry name" value="HAD-like_sf"/>
</dbReference>
<accession>A0A167YG52</accession>
<proteinExistence type="predicted"/>
<comment type="caution">
    <text evidence="2">The sequence shown here is derived from an EMBL/GenBank/DDBJ whole genome shotgun (WGS) entry which is preliminary data.</text>
</comment>
<dbReference type="EMBL" id="AZGZ01000014">
    <property type="protein sequence ID" value="KZZ91299.1"/>
    <property type="molecule type" value="Genomic_DNA"/>
</dbReference>
<keyword evidence="3" id="KW-1185">Reference proteome</keyword>
<dbReference type="Pfam" id="PF13242">
    <property type="entry name" value="Hydrolase_like"/>
    <property type="match status" value="1"/>
</dbReference>
<organism evidence="2 3">
    <name type="scientific">Ascosphaera apis ARSEF 7405</name>
    <dbReference type="NCBI Taxonomy" id="392613"/>
    <lineage>
        <taxon>Eukaryota</taxon>
        <taxon>Fungi</taxon>
        <taxon>Dikarya</taxon>
        <taxon>Ascomycota</taxon>
        <taxon>Pezizomycotina</taxon>
        <taxon>Eurotiomycetes</taxon>
        <taxon>Eurotiomycetidae</taxon>
        <taxon>Onygenales</taxon>
        <taxon>Ascosphaeraceae</taxon>
        <taxon>Ascosphaera</taxon>
    </lineage>
</organism>
<dbReference type="GO" id="GO:0004812">
    <property type="term" value="F:aminoacyl-tRNA ligase activity"/>
    <property type="evidence" value="ECO:0007669"/>
    <property type="project" value="UniProtKB-KW"/>
</dbReference>
<sequence length="447" mass="49695">MRLASVFRPAHLPTRARGVLTCRSFAVQGRRCESTVTGTGKRKPDLGFVFDIDGVLLRSSQPLPGASKSLSLLVKEKIPFLFLTNGGGQTEHERIQRLNELLDLQLDVSRIVQSHTPFKELVRGIDRQEPLEGKTVLVVGGAGDKCRRVAHEYGFKNVVMPGDIFKSHPQIWPFSTAFNSYYDTITEPLPAPIDSDPTRSLKIDAILVFNDPRDWALDIQIITDILLSQKGIIGTYSEKNHNNDLPNKGFLQDDQPPLYFSNPDLIWAATYHQPRLGQGAFISALEGAWKALTGGAELKMTVIGKPHQYTYEYAEQRLLKQREAMTNMDSSEPLKAVYMIGDNPASDIQGANNYHSPYGSTWSSILVRSGVYAGGEPEHKPTTIVDGVEDGVNWGLNKSGWKMTEDIYSQDDADDTTWKSSRDVHANASESANITPEFRKSNMDAIE</sequence>
<dbReference type="InterPro" id="IPR023214">
    <property type="entry name" value="HAD_sf"/>
</dbReference>
<dbReference type="InterPro" id="IPR006357">
    <property type="entry name" value="HAD-SF_hydro_IIA"/>
</dbReference>
<dbReference type="NCBIfam" id="TIGR01456">
    <property type="entry name" value="CECR5"/>
    <property type="match status" value="1"/>
</dbReference>
<gene>
    <name evidence="2" type="ORF">AAP_03469</name>
</gene>
<dbReference type="OrthoDB" id="10251048at2759"/>
<feature type="compositionally biased region" description="Basic and acidic residues" evidence="1">
    <location>
        <begin position="416"/>
        <end position="425"/>
    </location>
</feature>
<dbReference type="InterPro" id="IPR006353">
    <property type="entry name" value="HAD-SF_hydro_IIA_CECR5"/>
</dbReference>
<dbReference type="Proteomes" id="UP000242877">
    <property type="component" value="Unassembled WGS sequence"/>
</dbReference>
<dbReference type="PANTHER" id="PTHR14269:SF57">
    <property type="entry name" value="SUPERFAMILY HYDROLASE, PUTATIVE (AFU_ORTHOLOGUE AFUA_2G02580)-RELATED"/>
    <property type="match status" value="1"/>
</dbReference>
<protein>
    <submittedName>
        <fullName evidence="2">Aspartyl-tRNA synthetase</fullName>
    </submittedName>
</protein>
<dbReference type="VEuPathDB" id="FungiDB:AAP_03469"/>
<dbReference type="GO" id="GO:0046474">
    <property type="term" value="P:glycerophospholipid biosynthetic process"/>
    <property type="evidence" value="ECO:0007669"/>
    <property type="project" value="TreeGrafter"/>
</dbReference>
<keyword evidence="2" id="KW-0436">Ligase</keyword>
<dbReference type="AlphaFoldDB" id="A0A167YG52"/>
<dbReference type="FunFam" id="3.40.50.1000:FF:000069">
    <property type="entry name" value="HAD-superfamily subfamily IIA hydrolase"/>
    <property type="match status" value="1"/>
</dbReference>
<dbReference type="GO" id="GO:0005739">
    <property type="term" value="C:mitochondrion"/>
    <property type="evidence" value="ECO:0007669"/>
    <property type="project" value="TreeGrafter"/>
</dbReference>
<name>A0A167YG52_9EURO</name>
<dbReference type="Pfam" id="PF13344">
    <property type="entry name" value="Hydrolase_6"/>
    <property type="match status" value="1"/>
</dbReference>
<dbReference type="SUPFAM" id="SSF56784">
    <property type="entry name" value="HAD-like"/>
    <property type="match status" value="1"/>
</dbReference>
<evidence type="ECO:0000256" key="1">
    <source>
        <dbReference type="SAM" id="MobiDB-lite"/>
    </source>
</evidence>
<reference evidence="2 3" key="1">
    <citation type="journal article" date="2016" name="Genome Biol. Evol.">
        <title>Divergent and convergent evolution of fungal pathogenicity.</title>
        <authorList>
            <person name="Shang Y."/>
            <person name="Xiao G."/>
            <person name="Zheng P."/>
            <person name="Cen K."/>
            <person name="Zhan S."/>
            <person name="Wang C."/>
        </authorList>
    </citation>
    <scope>NUCLEOTIDE SEQUENCE [LARGE SCALE GENOMIC DNA]</scope>
    <source>
        <strain evidence="2 3">ARSEF 7405</strain>
    </source>
</reference>
<keyword evidence="2" id="KW-0030">Aminoacyl-tRNA synthetase</keyword>
<dbReference type="PANTHER" id="PTHR14269">
    <property type="entry name" value="CDP-DIACYLGLYCEROL--GLYCEROL-3-PHOSPHATE 3-PHOSPHATIDYLTRANSFERASE-RELATED"/>
    <property type="match status" value="1"/>
</dbReference>
<evidence type="ECO:0000313" key="2">
    <source>
        <dbReference type="EMBL" id="KZZ91299.1"/>
    </source>
</evidence>
<feature type="region of interest" description="Disordered" evidence="1">
    <location>
        <begin position="412"/>
        <end position="447"/>
    </location>
</feature>
<dbReference type="NCBIfam" id="TIGR01460">
    <property type="entry name" value="HAD-SF-IIA"/>
    <property type="match status" value="1"/>
</dbReference>
<feature type="compositionally biased region" description="Basic and acidic residues" evidence="1">
    <location>
        <begin position="437"/>
        <end position="447"/>
    </location>
</feature>
<dbReference type="Gene3D" id="3.40.50.1000">
    <property type="entry name" value="HAD superfamily/HAD-like"/>
    <property type="match status" value="2"/>
</dbReference>
<dbReference type="InterPro" id="IPR050324">
    <property type="entry name" value="CDP-alcohol_PTase-I"/>
</dbReference>